<dbReference type="STRING" id="551995.SAMN05192574_104207"/>
<keyword evidence="2" id="KW-1133">Transmembrane helix</keyword>
<keyword evidence="4" id="KW-1185">Reference proteome</keyword>
<dbReference type="AlphaFoldDB" id="A0A1H8JKB0"/>
<organism evidence="3 4">
    <name type="scientific">Mucilaginibacter gossypiicola</name>
    <dbReference type="NCBI Taxonomy" id="551995"/>
    <lineage>
        <taxon>Bacteria</taxon>
        <taxon>Pseudomonadati</taxon>
        <taxon>Bacteroidota</taxon>
        <taxon>Sphingobacteriia</taxon>
        <taxon>Sphingobacteriales</taxon>
        <taxon>Sphingobacteriaceae</taxon>
        <taxon>Mucilaginibacter</taxon>
    </lineage>
</organism>
<sequence>MTEEEQLQPQNQHPDNKQPSGIKIVGLNLAVFVGYTLLSMLTSGGLIFAGLLMIAQVVVCIILSLYFRKWSWFLGGLLVLIIGFSTCVSLIRI</sequence>
<name>A0A1H8JKB0_9SPHI</name>
<feature type="transmembrane region" description="Helical" evidence="2">
    <location>
        <begin position="45"/>
        <end position="66"/>
    </location>
</feature>
<evidence type="ECO:0000313" key="4">
    <source>
        <dbReference type="Proteomes" id="UP000198942"/>
    </source>
</evidence>
<feature type="transmembrane region" description="Helical" evidence="2">
    <location>
        <begin position="20"/>
        <end position="38"/>
    </location>
</feature>
<evidence type="ECO:0000313" key="3">
    <source>
        <dbReference type="EMBL" id="SEN80678.1"/>
    </source>
</evidence>
<accession>A0A1H8JKB0</accession>
<dbReference type="Proteomes" id="UP000198942">
    <property type="component" value="Unassembled WGS sequence"/>
</dbReference>
<dbReference type="OrthoDB" id="799921at2"/>
<dbReference type="EMBL" id="FOCL01000004">
    <property type="protein sequence ID" value="SEN80678.1"/>
    <property type="molecule type" value="Genomic_DNA"/>
</dbReference>
<gene>
    <name evidence="3" type="ORF">SAMN05192574_104207</name>
</gene>
<feature type="transmembrane region" description="Helical" evidence="2">
    <location>
        <begin position="72"/>
        <end position="91"/>
    </location>
</feature>
<keyword evidence="2" id="KW-0812">Transmembrane</keyword>
<dbReference type="RefSeq" id="WP_091211310.1">
    <property type="nucleotide sequence ID" value="NZ_FOCL01000004.1"/>
</dbReference>
<feature type="region of interest" description="Disordered" evidence="1">
    <location>
        <begin position="1"/>
        <end position="20"/>
    </location>
</feature>
<feature type="compositionally biased region" description="Polar residues" evidence="1">
    <location>
        <begin position="7"/>
        <end position="19"/>
    </location>
</feature>
<evidence type="ECO:0000256" key="1">
    <source>
        <dbReference type="SAM" id="MobiDB-lite"/>
    </source>
</evidence>
<reference evidence="4" key="1">
    <citation type="submission" date="2016-10" db="EMBL/GenBank/DDBJ databases">
        <authorList>
            <person name="Varghese N."/>
            <person name="Submissions S."/>
        </authorList>
    </citation>
    <scope>NUCLEOTIDE SEQUENCE [LARGE SCALE GENOMIC DNA]</scope>
    <source>
        <strain evidence="4">Gh-48</strain>
    </source>
</reference>
<protein>
    <submittedName>
        <fullName evidence="3">Uncharacterized protein</fullName>
    </submittedName>
</protein>
<keyword evidence="2" id="KW-0472">Membrane</keyword>
<proteinExistence type="predicted"/>
<evidence type="ECO:0000256" key="2">
    <source>
        <dbReference type="SAM" id="Phobius"/>
    </source>
</evidence>